<feature type="transmembrane region" description="Helical" evidence="7">
    <location>
        <begin position="74"/>
        <end position="94"/>
    </location>
</feature>
<organism evidence="9 10">
    <name type="scientific">Brevifollis gellanilyticus</name>
    <dbReference type="NCBI Taxonomy" id="748831"/>
    <lineage>
        <taxon>Bacteria</taxon>
        <taxon>Pseudomonadati</taxon>
        <taxon>Verrucomicrobiota</taxon>
        <taxon>Verrucomicrobiia</taxon>
        <taxon>Verrucomicrobiales</taxon>
        <taxon>Verrucomicrobiaceae</taxon>
    </lineage>
</organism>
<feature type="domain" description="Major facilitator superfamily (MFS) profile" evidence="8">
    <location>
        <begin position="13"/>
        <end position="389"/>
    </location>
</feature>
<keyword evidence="10" id="KW-1185">Reference proteome</keyword>
<dbReference type="InterPro" id="IPR011701">
    <property type="entry name" value="MFS"/>
</dbReference>
<evidence type="ECO:0000313" key="10">
    <source>
        <dbReference type="Proteomes" id="UP000321577"/>
    </source>
</evidence>
<reference evidence="9 10" key="1">
    <citation type="submission" date="2019-07" db="EMBL/GenBank/DDBJ databases">
        <title>Whole genome shotgun sequence of Brevifollis gellanilyticus NBRC 108608.</title>
        <authorList>
            <person name="Hosoyama A."/>
            <person name="Uohara A."/>
            <person name="Ohji S."/>
            <person name="Ichikawa N."/>
        </authorList>
    </citation>
    <scope>NUCLEOTIDE SEQUENCE [LARGE SCALE GENOMIC DNA]</scope>
    <source>
        <strain evidence="9 10">NBRC 108608</strain>
    </source>
</reference>
<keyword evidence="5 7" id="KW-1133">Transmembrane helix</keyword>
<feature type="transmembrane region" description="Helical" evidence="7">
    <location>
        <begin position="300"/>
        <end position="319"/>
    </location>
</feature>
<name>A0A512MFT9_9BACT</name>
<dbReference type="Pfam" id="PF07690">
    <property type="entry name" value="MFS_1"/>
    <property type="match status" value="1"/>
</dbReference>
<dbReference type="OrthoDB" id="9795150at2"/>
<evidence type="ECO:0000256" key="7">
    <source>
        <dbReference type="SAM" id="Phobius"/>
    </source>
</evidence>
<comment type="caution">
    <text evidence="9">The sequence shown here is derived from an EMBL/GenBank/DDBJ whole genome shotgun (WGS) entry which is preliminary data.</text>
</comment>
<sequence>MSSLSSRTATALLLVIAYLAFISLGLPDTLIGVAWPFVRDHFTLQQSSLGWVFAATSAGYCLSSFFTGSLMKRLGVGSLLAASTALVALAGVGFSAAPMWLFFAACAVCHGLGSGAIDGSLNHYASTHFPARHMNWLHACYGIGATFGPVIMTSMLVARGSWRAGYAAVGTLLLLQALLFAFTRRLWGQAMTADSHSDHLSIPATLKHAAVWLHILIFFLYTGLEVLLGQWSFTVLTEARKMPVESAGACVTAYWASIAIGRVLFGFVVERVSIDQLVRACLLLAITGVSAIAFSTSPAWSATGLVLAGLGLAPIFPCLMTQTPRRLGKAAAFHAVGFQVSAAMIGAAALPGVAGMLAQQVGLHVIHLMAAALAVVVLLLHTAITRLPMMDDQR</sequence>
<feature type="transmembrane region" description="Helical" evidence="7">
    <location>
        <begin position="204"/>
        <end position="224"/>
    </location>
</feature>
<evidence type="ECO:0000259" key="8">
    <source>
        <dbReference type="PROSITE" id="PS50850"/>
    </source>
</evidence>
<evidence type="ECO:0000256" key="5">
    <source>
        <dbReference type="ARBA" id="ARBA00022989"/>
    </source>
</evidence>
<gene>
    <name evidence="9" type="ORF">BGE01nite_48960</name>
</gene>
<accession>A0A512MFT9</accession>
<evidence type="ECO:0000256" key="1">
    <source>
        <dbReference type="ARBA" id="ARBA00004127"/>
    </source>
</evidence>
<evidence type="ECO:0000256" key="6">
    <source>
        <dbReference type="ARBA" id="ARBA00023136"/>
    </source>
</evidence>
<dbReference type="GO" id="GO:0016020">
    <property type="term" value="C:membrane"/>
    <property type="evidence" value="ECO:0007669"/>
    <property type="project" value="TreeGrafter"/>
</dbReference>
<comment type="subcellular location">
    <subcellularLocation>
        <location evidence="1">Endomembrane system</location>
        <topology evidence="1">Multi-pass membrane protein</topology>
    </subcellularLocation>
</comment>
<dbReference type="InterPro" id="IPR051788">
    <property type="entry name" value="MFS_Transporter"/>
</dbReference>
<feature type="transmembrane region" description="Helical" evidence="7">
    <location>
        <begin position="164"/>
        <end position="183"/>
    </location>
</feature>
<keyword evidence="4 7" id="KW-0812">Transmembrane</keyword>
<dbReference type="SUPFAM" id="SSF103473">
    <property type="entry name" value="MFS general substrate transporter"/>
    <property type="match status" value="1"/>
</dbReference>
<proteinExistence type="inferred from homology"/>
<dbReference type="PANTHER" id="PTHR23514">
    <property type="entry name" value="BYPASS OF STOP CODON PROTEIN 6"/>
    <property type="match status" value="1"/>
</dbReference>
<dbReference type="Gene3D" id="1.20.1250.20">
    <property type="entry name" value="MFS general substrate transporter like domains"/>
    <property type="match status" value="2"/>
</dbReference>
<dbReference type="EMBL" id="BKAG01000054">
    <property type="protein sequence ID" value="GEP45605.1"/>
    <property type="molecule type" value="Genomic_DNA"/>
</dbReference>
<dbReference type="InterPro" id="IPR020846">
    <property type="entry name" value="MFS_dom"/>
</dbReference>
<keyword evidence="6 7" id="KW-0472">Membrane</keyword>
<feature type="transmembrane region" description="Helical" evidence="7">
    <location>
        <begin position="136"/>
        <end position="158"/>
    </location>
</feature>
<feature type="transmembrane region" description="Helical" evidence="7">
    <location>
        <begin position="100"/>
        <end position="124"/>
    </location>
</feature>
<dbReference type="GO" id="GO:0012505">
    <property type="term" value="C:endomembrane system"/>
    <property type="evidence" value="ECO:0007669"/>
    <property type="project" value="UniProtKB-SubCell"/>
</dbReference>
<evidence type="ECO:0000313" key="9">
    <source>
        <dbReference type="EMBL" id="GEP45605.1"/>
    </source>
</evidence>
<feature type="transmembrane region" description="Helical" evidence="7">
    <location>
        <begin position="244"/>
        <end position="265"/>
    </location>
</feature>
<dbReference type="GO" id="GO:0022857">
    <property type="term" value="F:transmembrane transporter activity"/>
    <property type="evidence" value="ECO:0007669"/>
    <property type="project" value="InterPro"/>
</dbReference>
<evidence type="ECO:0000256" key="3">
    <source>
        <dbReference type="ARBA" id="ARBA00022448"/>
    </source>
</evidence>
<evidence type="ECO:0000256" key="4">
    <source>
        <dbReference type="ARBA" id="ARBA00022692"/>
    </source>
</evidence>
<dbReference type="InterPro" id="IPR036259">
    <property type="entry name" value="MFS_trans_sf"/>
</dbReference>
<feature type="transmembrane region" description="Helical" evidence="7">
    <location>
        <begin position="331"/>
        <end position="353"/>
    </location>
</feature>
<feature type="transmembrane region" description="Helical" evidence="7">
    <location>
        <begin position="365"/>
        <end position="384"/>
    </location>
</feature>
<dbReference type="RefSeq" id="WP_146854662.1">
    <property type="nucleotide sequence ID" value="NZ_BKAG01000054.1"/>
</dbReference>
<dbReference type="PROSITE" id="PS50850">
    <property type="entry name" value="MFS"/>
    <property type="match status" value="1"/>
</dbReference>
<comment type="similarity">
    <text evidence="2">Belongs to the major facilitator superfamily.</text>
</comment>
<dbReference type="PANTHER" id="PTHR23514:SF3">
    <property type="entry name" value="BYPASS OF STOP CODON PROTEIN 6"/>
    <property type="match status" value="1"/>
</dbReference>
<dbReference type="Proteomes" id="UP000321577">
    <property type="component" value="Unassembled WGS sequence"/>
</dbReference>
<evidence type="ECO:0000256" key="2">
    <source>
        <dbReference type="ARBA" id="ARBA00008335"/>
    </source>
</evidence>
<feature type="transmembrane region" description="Helical" evidence="7">
    <location>
        <begin position="49"/>
        <end position="67"/>
    </location>
</feature>
<dbReference type="AlphaFoldDB" id="A0A512MFT9"/>
<keyword evidence="3" id="KW-0813">Transport</keyword>
<protein>
    <submittedName>
        <fullName evidence="9">MFS transporter</fullName>
    </submittedName>
</protein>
<feature type="transmembrane region" description="Helical" evidence="7">
    <location>
        <begin position="277"/>
        <end position="294"/>
    </location>
</feature>